<comment type="caution">
    <text evidence="1">The sequence shown here is derived from an EMBL/GenBank/DDBJ whole genome shotgun (WGS) entry which is preliminary data.</text>
</comment>
<gene>
    <name evidence="1" type="ORF">LCGC14_1756530</name>
</gene>
<dbReference type="AlphaFoldDB" id="A0A0F9H2D0"/>
<accession>A0A0F9H2D0</accession>
<dbReference type="EMBL" id="LAZR01016274">
    <property type="protein sequence ID" value="KKM05205.1"/>
    <property type="molecule type" value="Genomic_DNA"/>
</dbReference>
<proteinExistence type="predicted"/>
<reference evidence="1" key="1">
    <citation type="journal article" date="2015" name="Nature">
        <title>Complex archaea that bridge the gap between prokaryotes and eukaryotes.</title>
        <authorList>
            <person name="Spang A."/>
            <person name="Saw J.H."/>
            <person name="Jorgensen S.L."/>
            <person name="Zaremba-Niedzwiedzka K."/>
            <person name="Martijn J."/>
            <person name="Lind A.E."/>
            <person name="van Eijk R."/>
            <person name="Schleper C."/>
            <person name="Guy L."/>
            <person name="Ettema T.J."/>
        </authorList>
    </citation>
    <scope>NUCLEOTIDE SEQUENCE</scope>
</reference>
<name>A0A0F9H2D0_9ZZZZ</name>
<sequence>MNKFKINKDTWKKVCPKCKNFMLKFKRELEYCRKRSIFTDSPLNDWEVDGFHYIENYKCNFCDFYTFFCKYIVSDVIKNYIRELSDNIYPLPRKPILELI</sequence>
<protein>
    <submittedName>
        <fullName evidence="1">Uncharacterized protein</fullName>
    </submittedName>
</protein>
<evidence type="ECO:0000313" key="1">
    <source>
        <dbReference type="EMBL" id="KKM05205.1"/>
    </source>
</evidence>
<organism evidence="1">
    <name type="scientific">marine sediment metagenome</name>
    <dbReference type="NCBI Taxonomy" id="412755"/>
    <lineage>
        <taxon>unclassified sequences</taxon>
        <taxon>metagenomes</taxon>
        <taxon>ecological metagenomes</taxon>
    </lineage>
</organism>